<accession>A0ABT6MNA1</accession>
<proteinExistence type="predicted"/>
<reference evidence="2" key="2">
    <citation type="submission" date="2023-04" db="EMBL/GenBank/DDBJ databases">
        <authorList>
            <person name="Sun J.-Q."/>
        </authorList>
    </citation>
    <scope>NUCLEOTIDE SEQUENCE</scope>
    <source>
        <strain evidence="2">CC-YY355</strain>
    </source>
</reference>
<keyword evidence="1" id="KW-0812">Transmembrane</keyword>
<dbReference type="RefSeq" id="WP_280941274.1">
    <property type="nucleotide sequence ID" value="NZ_JARYGX010000008.1"/>
</dbReference>
<keyword evidence="1" id="KW-0472">Membrane</keyword>
<comment type="caution">
    <text evidence="2">The sequence shown here is derived from an EMBL/GenBank/DDBJ whole genome shotgun (WGS) entry which is preliminary data.</text>
</comment>
<sequence>MTKLSTDREILESIYSEYASAFSKVSLADDRDSSKIYVPIDVRAIARRLDNDAHVLFGRLYYHLDHKFRYKQDNGALVHLFAFKVGDERHCINYPYLAAILSEYREQHSSSRKSFLLAVAALVLSLGAIVAQLAS</sequence>
<name>A0ABT6MNA1_9GAMM</name>
<evidence type="ECO:0000313" key="2">
    <source>
        <dbReference type="EMBL" id="MDH7452070.1"/>
    </source>
</evidence>
<gene>
    <name evidence="2" type="ORF">QF205_03115</name>
</gene>
<protein>
    <submittedName>
        <fullName evidence="2">Uncharacterized protein</fullName>
    </submittedName>
</protein>
<dbReference type="Proteomes" id="UP001160550">
    <property type="component" value="Unassembled WGS sequence"/>
</dbReference>
<dbReference type="EMBL" id="JARYGX010000008">
    <property type="protein sequence ID" value="MDH7452070.1"/>
    <property type="molecule type" value="Genomic_DNA"/>
</dbReference>
<keyword evidence="3" id="KW-1185">Reference proteome</keyword>
<evidence type="ECO:0000313" key="3">
    <source>
        <dbReference type="Proteomes" id="UP001160550"/>
    </source>
</evidence>
<reference evidence="2" key="1">
    <citation type="journal article" date="2007" name="Int. J. Syst. Evol. Microbiol.">
        <title>Luteimonas composti sp. nov., a moderately thermophilic bacterium isolated from food waste.</title>
        <authorList>
            <person name="Young C.C."/>
            <person name="Kampfer P."/>
            <person name="Chen W.M."/>
            <person name="Yen W.S."/>
            <person name="Arun A.B."/>
            <person name="Lai W.A."/>
            <person name="Shen F.T."/>
            <person name="Rekha P.D."/>
            <person name="Lin K.Y."/>
            <person name="Chou J.H."/>
        </authorList>
    </citation>
    <scope>NUCLEOTIDE SEQUENCE</scope>
    <source>
        <strain evidence="2">CC-YY355</strain>
    </source>
</reference>
<evidence type="ECO:0000256" key="1">
    <source>
        <dbReference type="SAM" id="Phobius"/>
    </source>
</evidence>
<keyword evidence="1" id="KW-1133">Transmembrane helix</keyword>
<organism evidence="2 3">
    <name type="scientific">Luteimonas composti</name>
    <dbReference type="NCBI Taxonomy" id="398257"/>
    <lineage>
        <taxon>Bacteria</taxon>
        <taxon>Pseudomonadati</taxon>
        <taxon>Pseudomonadota</taxon>
        <taxon>Gammaproteobacteria</taxon>
        <taxon>Lysobacterales</taxon>
        <taxon>Lysobacteraceae</taxon>
        <taxon>Luteimonas</taxon>
    </lineage>
</organism>
<feature type="transmembrane region" description="Helical" evidence="1">
    <location>
        <begin position="115"/>
        <end position="134"/>
    </location>
</feature>